<dbReference type="Allergome" id="12002">
    <property type="allergen name" value="Der f 36.0101"/>
</dbReference>
<dbReference type="AlphaFoldDB" id="A0A291KZC2"/>
<evidence type="ECO:0000313" key="3">
    <source>
        <dbReference type="EMBL" id="ATI08931.1"/>
    </source>
</evidence>
<dbReference type="Pfam" id="PF00168">
    <property type="entry name" value="C2"/>
    <property type="match status" value="1"/>
</dbReference>
<keyword evidence="1" id="KW-0732">Signal</keyword>
<evidence type="ECO:0000259" key="2">
    <source>
        <dbReference type="PROSITE" id="PS50004"/>
    </source>
</evidence>
<name>A0A291KZC2_DERFA</name>
<dbReference type="OrthoDB" id="6505726at2759"/>
<dbReference type="Proteomes" id="UP000828236">
    <property type="component" value="Unassembled WGS sequence"/>
</dbReference>
<gene>
    <name evidence="4" type="ORF">HUG17_8215</name>
</gene>
<reference evidence="4" key="2">
    <citation type="submission" date="2020-06" db="EMBL/GenBank/DDBJ databases">
        <authorList>
            <person name="Ji K."/>
            <person name="Li J."/>
        </authorList>
    </citation>
    <scope>NUCLEOTIDE SEQUENCE</scope>
    <source>
        <strain evidence="4">JKM2019</strain>
        <tissue evidence="4">Whole body</tissue>
    </source>
</reference>
<dbReference type="EMBL" id="SDOV01000005">
    <property type="protein sequence ID" value="KAH7640746.1"/>
    <property type="molecule type" value="Genomic_DNA"/>
</dbReference>
<evidence type="ECO:0000256" key="1">
    <source>
        <dbReference type="SAM" id="SignalP"/>
    </source>
</evidence>
<reference evidence="3" key="1">
    <citation type="journal article" date="2017" name="PLoS ONE">
        <title>A combined transcriptome and proteome analysis extends the allergome of house dust mite Dermatophagoides species.</title>
        <authorList>
            <person name="Bordas-Le Floch V."/>
            <person name="Le Mignon M."/>
            <person name="Bussieres L."/>
            <person name="Jain K."/>
            <person name="Martelet A."/>
            <person name="Baron-Bodo V."/>
            <person name="Nony E."/>
            <person name="Mascarell L."/>
            <person name="Moingeon P."/>
        </authorList>
    </citation>
    <scope>NUCLEOTIDE SEQUENCE</scope>
</reference>
<dbReference type="SMR" id="A0A291KZC2"/>
<dbReference type="Allergome" id="11975">
    <property type="allergen name" value="Der f 36"/>
</dbReference>
<dbReference type="InterPro" id="IPR035892">
    <property type="entry name" value="C2_domain_sf"/>
</dbReference>
<dbReference type="SMART" id="SM00239">
    <property type="entry name" value="C2"/>
    <property type="match status" value="1"/>
</dbReference>
<dbReference type="CDD" id="cd00030">
    <property type="entry name" value="C2"/>
    <property type="match status" value="1"/>
</dbReference>
<evidence type="ECO:0000313" key="4">
    <source>
        <dbReference type="EMBL" id="KAH7640746.1"/>
    </source>
</evidence>
<dbReference type="EMBL" id="KY465506">
    <property type="protein sequence ID" value="ATI08931.1"/>
    <property type="molecule type" value="mRNA"/>
</dbReference>
<protein>
    <submittedName>
        <fullName evidence="3">Der f 36 allergen</fullName>
    </submittedName>
</protein>
<dbReference type="InterPro" id="IPR000008">
    <property type="entry name" value="C2_dom"/>
</dbReference>
<feature type="chain" id="PRO_5012945594" evidence="1">
    <location>
        <begin position="25"/>
        <end position="229"/>
    </location>
</feature>
<feature type="domain" description="C2" evidence="2">
    <location>
        <begin position="74"/>
        <end position="207"/>
    </location>
</feature>
<sequence length="229" mass="25647">MKFYNILTVATIVILVAFFDNVHADSQAQEQCRQLHHVDIDPSGTKFLNNNCRLNCNIHGQIYGHNINEGRTCMIGQTNYVCQNGECVGHNRQHVGHIDIELISASLYEKANAYATVCIMNNSLPISLPIQDRRNCISCSTHVKENTNYPVWNEVCVGSSNYLFVSDSRVTTEVWDHHGSNNNVFLGGVTLTIDQLVNHGDNHRQINLAMAGGHNPGQLSTRITWTQRT</sequence>
<dbReference type="SUPFAM" id="SSF49562">
    <property type="entry name" value="C2 domain (Calcium/lipid-binding domain, CaLB)"/>
    <property type="match status" value="1"/>
</dbReference>
<proteinExistence type="evidence at transcript level"/>
<accession>A0A291KZC2</accession>
<organism evidence="3">
    <name type="scientific">Dermatophagoides farinae</name>
    <name type="common">American house dust mite</name>
    <dbReference type="NCBI Taxonomy" id="6954"/>
    <lineage>
        <taxon>Eukaryota</taxon>
        <taxon>Metazoa</taxon>
        <taxon>Ecdysozoa</taxon>
        <taxon>Arthropoda</taxon>
        <taxon>Chelicerata</taxon>
        <taxon>Arachnida</taxon>
        <taxon>Acari</taxon>
        <taxon>Acariformes</taxon>
        <taxon>Sarcoptiformes</taxon>
        <taxon>Astigmata</taxon>
        <taxon>Psoroptidia</taxon>
        <taxon>Analgoidea</taxon>
        <taxon>Pyroglyphidae</taxon>
        <taxon>Dermatophagoidinae</taxon>
        <taxon>Dermatophagoides</taxon>
    </lineage>
</organism>
<dbReference type="PROSITE" id="PS50004">
    <property type="entry name" value="C2"/>
    <property type="match status" value="1"/>
</dbReference>
<dbReference type="Gene3D" id="2.60.40.150">
    <property type="entry name" value="C2 domain"/>
    <property type="match status" value="1"/>
</dbReference>
<reference evidence="4" key="3">
    <citation type="journal article" date="2021" name="World Allergy Organ. J.">
        <title>Chromosome-level assembly of Dermatophagoides farinae genome and transcriptome reveals two novel allergens Der f 37 and Der f 39.</title>
        <authorList>
            <person name="Chen J."/>
            <person name="Cai Z."/>
            <person name="Fan D."/>
            <person name="Hu J."/>
            <person name="Hou Y."/>
            <person name="He Y."/>
            <person name="Zhang Z."/>
            <person name="Zhao Z."/>
            <person name="Gao P."/>
            <person name="Hu W."/>
            <person name="Sun J."/>
            <person name="Li J."/>
            <person name="Ji K."/>
        </authorList>
    </citation>
    <scope>NUCLEOTIDE SEQUENCE</scope>
    <source>
        <strain evidence="4">JKM2019</strain>
    </source>
</reference>
<feature type="signal peptide" evidence="1">
    <location>
        <begin position="1"/>
        <end position="24"/>
    </location>
</feature>